<organism evidence="5 6">
    <name type="scientific">Lineolata rhizophorae</name>
    <dbReference type="NCBI Taxonomy" id="578093"/>
    <lineage>
        <taxon>Eukaryota</taxon>
        <taxon>Fungi</taxon>
        <taxon>Dikarya</taxon>
        <taxon>Ascomycota</taxon>
        <taxon>Pezizomycotina</taxon>
        <taxon>Dothideomycetes</taxon>
        <taxon>Dothideomycetes incertae sedis</taxon>
        <taxon>Lineolatales</taxon>
        <taxon>Lineolataceae</taxon>
        <taxon>Lineolata</taxon>
    </lineage>
</organism>
<feature type="compositionally biased region" description="Low complexity" evidence="4">
    <location>
        <begin position="519"/>
        <end position="535"/>
    </location>
</feature>
<keyword evidence="2 3" id="KW-0802">TPR repeat</keyword>
<dbReference type="Gene3D" id="1.25.40.10">
    <property type="entry name" value="Tetratricopeptide repeat domain"/>
    <property type="match status" value="1"/>
</dbReference>
<evidence type="ECO:0000256" key="1">
    <source>
        <dbReference type="ARBA" id="ARBA00022737"/>
    </source>
</evidence>
<dbReference type="EMBL" id="MU001684">
    <property type="protein sequence ID" value="KAF2456225.1"/>
    <property type="molecule type" value="Genomic_DNA"/>
</dbReference>
<feature type="repeat" description="TPR" evidence="3">
    <location>
        <begin position="738"/>
        <end position="771"/>
    </location>
</feature>
<evidence type="ECO:0000256" key="4">
    <source>
        <dbReference type="SAM" id="MobiDB-lite"/>
    </source>
</evidence>
<dbReference type="PROSITE" id="PS50005">
    <property type="entry name" value="TPR"/>
    <property type="match status" value="2"/>
</dbReference>
<feature type="repeat" description="TPR" evidence="3">
    <location>
        <begin position="704"/>
        <end position="737"/>
    </location>
</feature>
<name>A0A6A6NWQ5_9PEZI</name>
<feature type="region of interest" description="Disordered" evidence="4">
    <location>
        <begin position="315"/>
        <end position="356"/>
    </location>
</feature>
<dbReference type="SUPFAM" id="SSF48452">
    <property type="entry name" value="TPR-like"/>
    <property type="match status" value="1"/>
</dbReference>
<keyword evidence="1" id="KW-0677">Repeat</keyword>
<feature type="region of interest" description="Disordered" evidence="4">
    <location>
        <begin position="787"/>
        <end position="845"/>
    </location>
</feature>
<evidence type="ECO:0000313" key="6">
    <source>
        <dbReference type="Proteomes" id="UP000799766"/>
    </source>
</evidence>
<dbReference type="PANTHER" id="PTHR16193:SF0">
    <property type="entry name" value="TETRATRICOPEPTIDE REPEAT PROTEIN 27"/>
    <property type="match status" value="1"/>
</dbReference>
<dbReference type="InterPro" id="IPR011990">
    <property type="entry name" value="TPR-like_helical_dom_sf"/>
</dbReference>
<dbReference type="InterPro" id="IPR019734">
    <property type="entry name" value="TPR_rpt"/>
</dbReference>
<sequence length="1110" mass="116420">MTDPLHTLYASTLPPALASSPTLSAQLAALLNGDYHALLSSPFARQLLGLSADTDTSTDSDNVKTTAPSPSAWLASLRTRARARAASTTTPTDPHSALLVALAAHATFLQSNLTGPVLPFRPGPLLLPPRVAQDARRLAAFRRGLVRELCADGVSAYALTPDVEAFCAAEAVLGSVCEGLPAPEGGTEAEAGDEGRGGFETAARWARLRALFTHQKLLAEAAPGLQRDIYAALDGLDPRVLEPGSGVETDGRVAYLLERAAIHTFHGLDARAREDVDAAAKLRRFEFVLTGLLGKRTRFQEKETSQLVVLARSYEKEEGDDEVDGGGNEAERAANGDEKGKDERAETARPGTFDLNDDTLLESISFTSQNAGGASSSDLPGASSSTIPPALASLDPAAQPRLHPLDAAILLAHASAITNTNPTHGLTREQTAPFATRVIEGGSANWQVYTQALLVRSRVEGYSARTAERGLLQLQALVDQVVTDTASAASTEPTDANTTSEADATKAEASPLAITTINADASSPDSSSTAAAATTFLPRPKSATESAPAQARLAYAPALASPLRWTLEAELAARWVALGGLRSALAIYARLRLWGECALCWAATGREDRARRVVRRLLFVPGGPEEAKSRANTAEEGDVDVGADFNVDGDVDAEAEAEAEPLADGPERDPLPPDAPRLFCILGDLDRAPAMYERAWAVSGGRYARAQRSLGRLRFAERDFAAAAAAYAKSLAVNQTNGAAWFALGCALLEMGAWGRAAEAFGRCVQLDDGDAEAWSNLGTALLRMGMEDEGAGGDDDDGDEKERAEAASGAPAVRLADGSDEGQGGENEDVAEDNTTTMKKKKTPAALRADALRALLRAAHLKHDDARIWDNVLTVAASTTPPSYAAVVRAQTRLIELRGGASSSAAAGRVNGGSGGAAMAAGEAVVDADILDRLVRHVITETAEPDSGGGRAAVARPGLPRLVDELVERGVAPVVTGSRRLWRAVARLRVWKGEPAAALAAEEKGWRAAVYGAGGAKWEAGLAGEGAWDEVVEATVELAEAYESLGGRTREGGEAEGEGAAGPLLVAPDWRFKARSAVRGVMGRGKECWEGSAGWERLRECLDGLKGGR</sequence>
<dbReference type="SMART" id="SM00028">
    <property type="entry name" value="TPR"/>
    <property type="match status" value="2"/>
</dbReference>
<feature type="compositionally biased region" description="Polar residues" evidence="4">
    <location>
        <begin position="486"/>
        <end position="502"/>
    </location>
</feature>
<evidence type="ECO:0000256" key="2">
    <source>
        <dbReference type="ARBA" id="ARBA00022803"/>
    </source>
</evidence>
<accession>A0A6A6NWQ5</accession>
<dbReference type="InterPro" id="IPR044244">
    <property type="entry name" value="TTC27/Emw1"/>
</dbReference>
<dbReference type="OrthoDB" id="1936594at2759"/>
<reference evidence="5" key="1">
    <citation type="journal article" date="2020" name="Stud. Mycol.">
        <title>101 Dothideomycetes genomes: a test case for predicting lifestyles and emergence of pathogens.</title>
        <authorList>
            <person name="Haridas S."/>
            <person name="Albert R."/>
            <person name="Binder M."/>
            <person name="Bloem J."/>
            <person name="Labutti K."/>
            <person name="Salamov A."/>
            <person name="Andreopoulos B."/>
            <person name="Baker S."/>
            <person name="Barry K."/>
            <person name="Bills G."/>
            <person name="Bluhm B."/>
            <person name="Cannon C."/>
            <person name="Castanera R."/>
            <person name="Culley D."/>
            <person name="Daum C."/>
            <person name="Ezra D."/>
            <person name="Gonzalez J."/>
            <person name="Henrissat B."/>
            <person name="Kuo A."/>
            <person name="Liang C."/>
            <person name="Lipzen A."/>
            <person name="Lutzoni F."/>
            <person name="Magnuson J."/>
            <person name="Mondo S."/>
            <person name="Nolan M."/>
            <person name="Ohm R."/>
            <person name="Pangilinan J."/>
            <person name="Park H.-J."/>
            <person name="Ramirez L."/>
            <person name="Alfaro M."/>
            <person name="Sun H."/>
            <person name="Tritt A."/>
            <person name="Yoshinaga Y."/>
            <person name="Zwiers L.-H."/>
            <person name="Turgeon B."/>
            <person name="Goodwin S."/>
            <person name="Spatafora J."/>
            <person name="Crous P."/>
            <person name="Grigoriev I."/>
        </authorList>
    </citation>
    <scope>NUCLEOTIDE SEQUENCE</scope>
    <source>
        <strain evidence="5">ATCC 16933</strain>
    </source>
</reference>
<evidence type="ECO:0000313" key="5">
    <source>
        <dbReference type="EMBL" id="KAF2456225.1"/>
    </source>
</evidence>
<dbReference type="PANTHER" id="PTHR16193">
    <property type="entry name" value="TETRATRICOPEPTIDE REPEAT PROTEIN 27"/>
    <property type="match status" value="1"/>
</dbReference>
<feature type="compositionally biased region" description="Basic and acidic residues" evidence="4">
    <location>
        <begin position="329"/>
        <end position="347"/>
    </location>
</feature>
<protein>
    <submittedName>
        <fullName evidence="5">Uncharacterized protein</fullName>
    </submittedName>
</protein>
<gene>
    <name evidence="5" type="ORF">BDY21DRAFT_364941</name>
</gene>
<feature type="region of interest" description="Disordered" evidence="4">
    <location>
        <begin position="486"/>
        <end position="543"/>
    </location>
</feature>
<feature type="compositionally biased region" description="Acidic residues" evidence="4">
    <location>
        <begin position="788"/>
        <end position="800"/>
    </location>
</feature>
<dbReference type="Proteomes" id="UP000799766">
    <property type="component" value="Unassembled WGS sequence"/>
</dbReference>
<evidence type="ECO:0000256" key="3">
    <source>
        <dbReference type="PROSITE-ProRule" id="PRU00339"/>
    </source>
</evidence>
<keyword evidence="6" id="KW-1185">Reference proteome</keyword>
<dbReference type="AlphaFoldDB" id="A0A6A6NWQ5"/>
<proteinExistence type="predicted"/>